<dbReference type="InParanoid" id="A0A061E2J7"/>
<dbReference type="HOGENOM" id="CLU_2727287_0_0_1"/>
<dbReference type="Gramene" id="EOX96508">
    <property type="protein sequence ID" value="EOX96508"/>
    <property type="gene ID" value="TCM_005743"/>
</dbReference>
<proteinExistence type="predicted"/>
<keyword evidence="2" id="KW-1185">Reference proteome</keyword>
<evidence type="ECO:0000313" key="2">
    <source>
        <dbReference type="Proteomes" id="UP000026915"/>
    </source>
</evidence>
<evidence type="ECO:0000313" key="1">
    <source>
        <dbReference type="EMBL" id="EOX96508.1"/>
    </source>
</evidence>
<accession>A0A061E2J7</accession>
<protein>
    <submittedName>
        <fullName evidence="1">Uncharacterized protein</fullName>
    </submittedName>
</protein>
<dbReference type="Proteomes" id="UP000026915">
    <property type="component" value="Chromosome 1"/>
</dbReference>
<gene>
    <name evidence="1" type="ORF">TCM_005743</name>
</gene>
<sequence>MVFTHFVSMGEPKGQGIDLVNVLSSQIVQNQKGRYGSVSTLDHILQPIAIGLGVCTSFCSSLASHYKYLFDH</sequence>
<organism evidence="1 2">
    <name type="scientific">Theobroma cacao</name>
    <name type="common">Cacao</name>
    <name type="synonym">Cocoa</name>
    <dbReference type="NCBI Taxonomy" id="3641"/>
    <lineage>
        <taxon>Eukaryota</taxon>
        <taxon>Viridiplantae</taxon>
        <taxon>Streptophyta</taxon>
        <taxon>Embryophyta</taxon>
        <taxon>Tracheophyta</taxon>
        <taxon>Spermatophyta</taxon>
        <taxon>Magnoliopsida</taxon>
        <taxon>eudicotyledons</taxon>
        <taxon>Gunneridae</taxon>
        <taxon>Pentapetalae</taxon>
        <taxon>rosids</taxon>
        <taxon>malvids</taxon>
        <taxon>Malvales</taxon>
        <taxon>Malvaceae</taxon>
        <taxon>Byttnerioideae</taxon>
        <taxon>Theobroma</taxon>
    </lineage>
</organism>
<name>A0A061E2J7_THECC</name>
<dbReference type="EMBL" id="CM001879">
    <property type="protein sequence ID" value="EOX96508.1"/>
    <property type="molecule type" value="Genomic_DNA"/>
</dbReference>
<dbReference type="AlphaFoldDB" id="A0A061E2J7"/>
<reference evidence="1 2" key="1">
    <citation type="journal article" date="2013" name="Genome Biol.">
        <title>The genome sequence of the most widely cultivated cacao type and its use to identify candidate genes regulating pod color.</title>
        <authorList>
            <person name="Motamayor J.C."/>
            <person name="Mockaitis K."/>
            <person name="Schmutz J."/>
            <person name="Haiminen N."/>
            <person name="Iii D.L."/>
            <person name="Cornejo O."/>
            <person name="Findley S.D."/>
            <person name="Zheng P."/>
            <person name="Utro F."/>
            <person name="Royaert S."/>
            <person name="Saski C."/>
            <person name="Jenkins J."/>
            <person name="Podicheti R."/>
            <person name="Zhao M."/>
            <person name="Scheffler B.E."/>
            <person name="Stack J.C."/>
            <person name="Feltus F.A."/>
            <person name="Mustiga G.M."/>
            <person name="Amores F."/>
            <person name="Phillips W."/>
            <person name="Marelli J.P."/>
            <person name="May G.D."/>
            <person name="Shapiro H."/>
            <person name="Ma J."/>
            <person name="Bustamante C.D."/>
            <person name="Schnell R.J."/>
            <person name="Main D."/>
            <person name="Gilbert D."/>
            <person name="Parida L."/>
            <person name="Kuhn D.N."/>
        </authorList>
    </citation>
    <scope>NUCLEOTIDE SEQUENCE [LARGE SCALE GENOMIC DNA]</scope>
    <source>
        <strain evidence="2">cv. Matina 1-6</strain>
    </source>
</reference>